<dbReference type="CDD" id="cd00090">
    <property type="entry name" value="HTH_ARSR"/>
    <property type="match status" value="1"/>
</dbReference>
<dbReference type="InterPro" id="IPR036390">
    <property type="entry name" value="WH_DNA-bd_sf"/>
</dbReference>
<gene>
    <name evidence="2" type="ORF">NF556_00805</name>
</gene>
<dbReference type="PRINTS" id="PR00778">
    <property type="entry name" value="HTHARSR"/>
</dbReference>
<evidence type="ECO:0000259" key="1">
    <source>
        <dbReference type="PROSITE" id="PS50987"/>
    </source>
</evidence>
<dbReference type="Gene3D" id="1.10.10.10">
    <property type="entry name" value="Winged helix-like DNA-binding domain superfamily/Winged helix DNA-binding domain"/>
    <property type="match status" value="1"/>
</dbReference>
<dbReference type="PROSITE" id="PS50987">
    <property type="entry name" value="HTH_ARSR_2"/>
    <property type="match status" value="1"/>
</dbReference>
<name>A0ABY4YUU4_9MICO</name>
<dbReference type="SMART" id="SM00418">
    <property type="entry name" value="HTH_ARSR"/>
    <property type="match status" value="1"/>
</dbReference>
<dbReference type="InterPro" id="IPR036388">
    <property type="entry name" value="WH-like_DNA-bd_sf"/>
</dbReference>
<evidence type="ECO:0000313" key="2">
    <source>
        <dbReference type="EMBL" id="USQ80235.1"/>
    </source>
</evidence>
<keyword evidence="3" id="KW-1185">Reference proteome</keyword>
<accession>A0ABY4YUU4</accession>
<proteinExistence type="predicted"/>
<protein>
    <submittedName>
        <fullName evidence="2">Metalloregulator ArsR/SmtB family transcription factor</fullName>
    </submittedName>
</protein>
<organism evidence="2 3">
    <name type="scientific">Ornithinimicrobium faecis</name>
    <dbReference type="NCBI Taxonomy" id="2934158"/>
    <lineage>
        <taxon>Bacteria</taxon>
        <taxon>Bacillati</taxon>
        <taxon>Actinomycetota</taxon>
        <taxon>Actinomycetes</taxon>
        <taxon>Micrococcales</taxon>
        <taxon>Ornithinimicrobiaceae</taxon>
        <taxon>Ornithinimicrobium</taxon>
    </lineage>
</organism>
<dbReference type="NCBIfam" id="NF033788">
    <property type="entry name" value="HTH_metalloreg"/>
    <property type="match status" value="1"/>
</dbReference>
<dbReference type="Proteomes" id="UP001056455">
    <property type="component" value="Chromosome"/>
</dbReference>
<dbReference type="EMBL" id="CP099489">
    <property type="protein sequence ID" value="USQ80235.1"/>
    <property type="molecule type" value="Genomic_DNA"/>
</dbReference>
<dbReference type="InterPro" id="IPR011991">
    <property type="entry name" value="ArsR-like_HTH"/>
</dbReference>
<sequence length="228" mass="24516">MNRDLSVIGHALAAPVRSTMLNLLMDGSTRPASELSTAAGVSASTASEHLRVLLDAGLISCMPHGRHRFYALADEGVASALEQLGHLCPSTEPVSYRQSRDARGLAQARLCYDHLAGQLGVALAEGMAGQGWVNGELSAVTEEGVAHLQTQGIEVADLRARRRQLIRPCADWTERRPHVAGSVGAAIADLFLERSWVARTRHRRGLVVTREGLRVLRSTWGAVLSEAS</sequence>
<dbReference type="PANTHER" id="PTHR39168">
    <property type="entry name" value="TRANSCRIPTIONAL REGULATOR-RELATED"/>
    <property type="match status" value="1"/>
</dbReference>
<dbReference type="Pfam" id="PF01022">
    <property type="entry name" value="HTH_5"/>
    <property type="match status" value="1"/>
</dbReference>
<dbReference type="RefSeq" id="WP_252593611.1">
    <property type="nucleotide sequence ID" value="NZ_CP099489.1"/>
</dbReference>
<dbReference type="SUPFAM" id="SSF46785">
    <property type="entry name" value="Winged helix' DNA-binding domain"/>
    <property type="match status" value="1"/>
</dbReference>
<dbReference type="InterPro" id="IPR001845">
    <property type="entry name" value="HTH_ArsR_DNA-bd_dom"/>
</dbReference>
<feature type="domain" description="HTH arsR-type" evidence="1">
    <location>
        <begin position="1"/>
        <end position="92"/>
    </location>
</feature>
<evidence type="ECO:0000313" key="3">
    <source>
        <dbReference type="Proteomes" id="UP001056455"/>
    </source>
</evidence>
<reference evidence="2" key="1">
    <citation type="submission" date="2022-06" db="EMBL/GenBank/DDBJ databases">
        <title>Ornithinimicrobium HY1793.</title>
        <authorList>
            <person name="Huang Y."/>
        </authorList>
    </citation>
    <scope>NUCLEOTIDE SEQUENCE</scope>
    <source>
        <strain evidence="2">HY1793</strain>
    </source>
</reference>
<dbReference type="PANTHER" id="PTHR39168:SF2">
    <property type="entry name" value="HTH-TYPE TRANSCRIPTIONAL REGULATOR CMTR"/>
    <property type="match status" value="1"/>
</dbReference>
<dbReference type="InterPro" id="IPR052543">
    <property type="entry name" value="HTH_Metal-responsive_Reg"/>
</dbReference>